<evidence type="ECO:0000313" key="2">
    <source>
        <dbReference type="EMBL" id="EKX35060.1"/>
    </source>
</evidence>
<evidence type="ECO:0000313" key="4">
    <source>
        <dbReference type="Proteomes" id="UP000011087"/>
    </source>
</evidence>
<evidence type="ECO:0000313" key="3">
    <source>
        <dbReference type="EnsemblProtists" id="EKX35060"/>
    </source>
</evidence>
<evidence type="ECO:0000256" key="1">
    <source>
        <dbReference type="SAM" id="MobiDB-lite"/>
    </source>
</evidence>
<dbReference type="EMBL" id="JH993097">
    <property type="protein sequence ID" value="EKX35060.1"/>
    <property type="molecule type" value="Genomic_DNA"/>
</dbReference>
<gene>
    <name evidence="2" type="ORF">GUITHDRAFT_166079</name>
</gene>
<name>L1IGV0_GUITC</name>
<organism evidence="2">
    <name type="scientific">Guillardia theta (strain CCMP2712)</name>
    <name type="common">Cryptophyte</name>
    <dbReference type="NCBI Taxonomy" id="905079"/>
    <lineage>
        <taxon>Eukaryota</taxon>
        <taxon>Cryptophyceae</taxon>
        <taxon>Pyrenomonadales</taxon>
        <taxon>Geminigeraceae</taxon>
        <taxon>Guillardia</taxon>
    </lineage>
</organism>
<dbReference type="Proteomes" id="UP000011087">
    <property type="component" value="Unassembled WGS sequence"/>
</dbReference>
<accession>L1IGV0</accession>
<dbReference type="PaxDb" id="55529-EKX35060"/>
<sequence>MGQACSACEPRKVDKYDIEHKNNSRLRAIAEQQPLRGLHGMHSQAGVERIDRDMSCKTPRMMVPEQRVGSEEIYVPKLKHRPDSTGGAALESPRKQSALENGNIVIAPLEFIVTTMKGGLSVSSPSATPRGTPMSTPMSTPRDGRAPSGQREKNAHAPMASPRDRMATGTRMERMVTREPPGPFSPNMSTPRSGEETVLDTTQAQVEFSPQYPDMRYQQLLPHHGLQQARPGQPSVYTPPMQMNMQQVHFPPHAGNGHVVQPAGSSPHNSFPPPPQMNSVLKSGAWQQGTTMNSPRILYQGSKVVYSIPGDEGGSVK</sequence>
<dbReference type="EnsemblProtists" id="EKX35060">
    <property type="protein sequence ID" value="EKX35060"/>
    <property type="gene ID" value="GUITHDRAFT_166079"/>
</dbReference>
<dbReference type="HOGENOM" id="CLU_878373_0_0_1"/>
<feature type="region of interest" description="Disordered" evidence="1">
    <location>
        <begin position="120"/>
        <end position="163"/>
    </location>
</feature>
<feature type="compositionally biased region" description="Basic and acidic residues" evidence="1">
    <location>
        <begin position="142"/>
        <end position="155"/>
    </location>
</feature>
<dbReference type="RefSeq" id="XP_005822040.1">
    <property type="nucleotide sequence ID" value="XM_005821983.1"/>
</dbReference>
<reference evidence="3" key="3">
    <citation type="submission" date="2015-06" db="UniProtKB">
        <authorList>
            <consortium name="EnsemblProtists"/>
        </authorList>
    </citation>
    <scope>IDENTIFICATION</scope>
</reference>
<reference evidence="4" key="2">
    <citation type="submission" date="2012-11" db="EMBL/GenBank/DDBJ databases">
        <authorList>
            <person name="Kuo A."/>
            <person name="Curtis B.A."/>
            <person name="Tanifuji G."/>
            <person name="Burki F."/>
            <person name="Gruber A."/>
            <person name="Irimia M."/>
            <person name="Maruyama S."/>
            <person name="Arias M.C."/>
            <person name="Ball S.G."/>
            <person name="Gile G.H."/>
            <person name="Hirakawa Y."/>
            <person name="Hopkins J.F."/>
            <person name="Rensing S.A."/>
            <person name="Schmutz J."/>
            <person name="Symeonidi A."/>
            <person name="Elias M."/>
            <person name="Eveleigh R.J."/>
            <person name="Herman E.K."/>
            <person name="Klute M.J."/>
            <person name="Nakayama T."/>
            <person name="Obornik M."/>
            <person name="Reyes-Prieto A."/>
            <person name="Armbrust E.V."/>
            <person name="Aves S.J."/>
            <person name="Beiko R.G."/>
            <person name="Coutinho P."/>
            <person name="Dacks J.B."/>
            <person name="Durnford D.G."/>
            <person name="Fast N.M."/>
            <person name="Green B.R."/>
            <person name="Grisdale C."/>
            <person name="Hempe F."/>
            <person name="Henrissat B."/>
            <person name="Hoppner M.P."/>
            <person name="Ishida K.-I."/>
            <person name="Kim E."/>
            <person name="Koreny L."/>
            <person name="Kroth P.G."/>
            <person name="Liu Y."/>
            <person name="Malik S.-B."/>
            <person name="Maier U.G."/>
            <person name="McRose D."/>
            <person name="Mock T."/>
            <person name="Neilson J.A."/>
            <person name="Onodera N.T."/>
            <person name="Poole A.M."/>
            <person name="Pritham E.J."/>
            <person name="Richards T.A."/>
            <person name="Rocap G."/>
            <person name="Roy S.W."/>
            <person name="Sarai C."/>
            <person name="Schaack S."/>
            <person name="Shirato S."/>
            <person name="Slamovits C.H."/>
            <person name="Spencer D.F."/>
            <person name="Suzuki S."/>
            <person name="Worden A.Z."/>
            <person name="Zauner S."/>
            <person name="Barry K."/>
            <person name="Bell C."/>
            <person name="Bharti A.K."/>
            <person name="Crow J.A."/>
            <person name="Grimwood J."/>
            <person name="Kramer R."/>
            <person name="Lindquist E."/>
            <person name="Lucas S."/>
            <person name="Salamov A."/>
            <person name="McFadden G.I."/>
            <person name="Lane C.E."/>
            <person name="Keeling P.J."/>
            <person name="Gray M.W."/>
            <person name="Grigoriev I.V."/>
            <person name="Archibald J.M."/>
        </authorList>
    </citation>
    <scope>NUCLEOTIDE SEQUENCE</scope>
    <source>
        <strain evidence="4">CCMP2712</strain>
    </source>
</reference>
<protein>
    <submittedName>
        <fullName evidence="2 3">Uncharacterized protein</fullName>
    </submittedName>
</protein>
<proteinExistence type="predicted"/>
<reference evidence="2 4" key="1">
    <citation type="journal article" date="2012" name="Nature">
        <title>Algal genomes reveal evolutionary mosaicism and the fate of nucleomorphs.</title>
        <authorList>
            <consortium name="DOE Joint Genome Institute"/>
            <person name="Curtis B.A."/>
            <person name="Tanifuji G."/>
            <person name="Burki F."/>
            <person name="Gruber A."/>
            <person name="Irimia M."/>
            <person name="Maruyama S."/>
            <person name="Arias M.C."/>
            <person name="Ball S.G."/>
            <person name="Gile G.H."/>
            <person name="Hirakawa Y."/>
            <person name="Hopkins J.F."/>
            <person name="Kuo A."/>
            <person name="Rensing S.A."/>
            <person name="Schmutz J."/>
            <person name="Symeonidi A."/>
            <person name="Elias M."/>
            <person name="Eveleigh R.J."/>
            <person name="Herman E.K."/>
            <person name="Klute M.J."/>
            <person name="Nakayama T."/>
            <person name="Obornik M."/>
            <person name="Reyes-Prieto A."/>
            <person name="Armbrust E.V."/>
            <person name="Aves S.J."/>
            <person name="Beiko R.G."/>
            <person name="Coutinho P."/>
            <person name="Dacks J.B."/>
            <person name="Durnford D.G."/>
            <person name="Fast N.M."/>
            <person name="Green B.R."/>
            <person name="Grisdale C.J."/>
            <person name="Hempel F."/>
            <person name="Henrissat B."/>
            <person name="Hoppner M.P."/>
            <person name="Ishida K."/>
            <person name="Kim E."/>
            <person name="Koreny L."/>
            <person name="Kroth P.G."/>
            <person name="Liu Y."/>
            <person name="Malik S.B."/>
            <person name="Maier U.G."/>
            <person name="McRose D."/>
            <person name="Mock T."/>
            <person name="Neilson J.A."/>
            <person name="Onodera N.T."/>
            <person name="Poole A.M."/>
            <person name="Pritham E.J."/>
            <person name="Richards T.A."/>
            <person name="Rocap G."/>
            <person name="Roy S.W."/>
            <person name="Sarai C."/>
            <person name="Schaack S."/>
            <person name="Shirato S."/>
            <person name="Slamovits C.H."/>
            <person name="Spencer D.F."/>
            <person name="Suzuki S."/>
            <person name="Worden A.Z."/>
            <person name="Zauner S."/>
            <person name="Barry K."/>
            <person name="Bell C."/>
            <person name="Bharti A.K."/>
            <person name="Crow J.A."/>
            <person name="Grimwood J."/>
            <person name="Kramer R."/>
            <person name="Lindquist E."/>
            <person name="Lucas S."/>
            <person name="Salamov A."/>
            <person name="McFadden G.I."/>
            <person name="Lane C.E."/>
            <person name="Keeling P.J."/>
            <person name="Gray M.W."/>
            <person name="Grigoriev I.V."/>
            <person name="Archibald J.M."/>
        </authorList>
    </citation>
    <scope>NUCLEOTIDE SEQUENCE</scope>
    <source>
        <strain evidence="2 4">CCMP2712</strain>
    </source>
</reference>
<dbReference type="AlphaFoldDB" id="L1IGV0"/>
<keyword evidence="4" id="KW-1185">Reference proteome</keyword>
<feature type="compositionally biased region" description="Polar residues" evidence="1">
    <location>
        <begin position="121"/>
        <end position="139"/>
    </location>
</feature>
<dbReference type="KEGG" id="gtt:GUITHDRAFT_166079"/>
<dbReference type="GeneID" id="17291800"/>